<evidence type="ECO:0000256" key="1">
    <source>
        <dbReference type="ARBA" id="ARBA00004170"/>
    </source>
</evidence>
<evidence type="ECO:0000256" key="15">
    <source>
        <dbReference type="ARBA" id="ARBA00023203"/>
    </source>
</evidence>
<dbReference type="InterPro" id="IPR030798">
    <property type="entry name" value="Arfaptin_fam"/>
</dbReference>
<evidence type="ECO:0000313" key="28">
    <source>
        <dbReference type="Proteomes" id="UP000269221"/>
    </source>
</evidence>
<dbReference type="GO" id="GO:0097062">
    <property type="term" value="P:dendritic spine maintenance"/>
    <property type="evidence" value="ECO:0007669"/>
    <property type="project" value="TreeGrafter"/>
</dbReference>
<dbReference type="CDD" id="cd07659">
    <property type="entry name" value="BAR_PICK1"/>
    <property type="match status" value="1"/>
</dbReference>
<evidence type="ECO:0000256" key="19">
    <source>
        <dbReference type="ARBA" id="ARBA00032804"/>
    </source>
</evidence>
<keyword evidence="10" id="KW-0862">Zinc</keyword>
<keyword evidence="14" id="KW-0564">Palmitate</keyword>
<dbReference type="GO" id="GO:0014069">
    <property type="term" value="C:postsynaptic density"/>
    <property type="evidence" value="ECO:0007669"/>
    <property type="project" value="UniProtKB-SubCell"/>
</dbReference>
<protein>
    <recommendedName>
        <fullName evidence="5">PRKCA-binding protein</fullName>
    </recommendedName>
    <alternativeName>
        <fullName evidence="19">Protein interacting with C kinase 1</fullName>
    </alternativeName>
    <alternativeName>
        <fullName evidence="18">Protein kinase C-alpha-binding protein</fullName>
    </alternativeName>
</protein>
<dbReference type="GO" id="GO:0008021">
    <property type="term" value="C:synaptic vesicle"/>
    <property type="evidence" value="ECO:0007669"/>
    <property type="project" value="TreeGrafter"/>
</dbReference>
<evidence type="ECO:0000256" key="3">
    <source>
        <dbReference type="ARBA" id="ARBA00004556"/>
    </source>
</evidence>
<keyword evidence="17" id="KW-0449">Lipoprotein</keyword>
<dbReference type="CDD" id="cd06722">
    <property type="entry name" value="PDZ_PICK1-like"/>
    <property type="match status" value="1"/>
</dbReference>
<comment type="function">
    <text evidence="20">Probable adapter protein that bind to and organize the subcellular localization of a variety of membrane proteins containing some PDZ recognition sequence. Involved in the clustering of various receptors, possibly by acting at the receptor internalization level. Plays a role in synaptic plasticity by regulating the trafficking and internalization of AMPA receptors. May be regulated upon PRKCA activation. May regulate ASIC1/ASIC3 channel. Regulates actin polymerization by inhibiting the actin-nucleating activity of the Arp2/3 complex; the function is competitive with nucleation promoting factors and is linked to neuronal morphology regulation and AMPA receptor (AMPAR) endocytosis. Via interaction with the Arp2/3 complex involved in regulation of synaptic plasicity of excitatory synapses and required for spine shrinkage during long-term depression (LTD). Involved in regulation of astrocyte morphology, antagonistic to Arp2/3 complex activator WASL/N-WASP function.</text>
</comment>
<dbReference type="SMART" id="SM01015">
    <property type="entry name" value="Arfaptin"/>
    <property type="match status" value="1"/>
</dbReference>
<dbReference type="Gene3D" id="2.30.42.10">
    <property type="match status" value="1"/>
</dbReference>
<evidence type="ECO:0000256" key="24">
    <source>
        <dbReference type="SAM" id="MobiDB-lite"/>
    </source>
</evidence>
<evidence type="ECO:0000256" key="4">
    <source>
        <dbReference type="ARBA" id="ARBA00004635"/>
    </source>
</evidence>
<dbReference type="GO" id="GO:0006886">
    <property type="term" value="P:intracellular protein transport"/>
    <property type="evidence" value="ECO:0007669"/>
    <property type="project" value="TreeGrafter"/>
</dbReference>
<proteinExistence type="predicted"/>
<dbReference type="GO" id="GO:0043113">
    <property type="term" value="P:receptor clustering"/>
    <property type="evidence" value="ECO:0007669"/>
    <property type="project" value="TreeGrafter"/>
</dbReference>
<dbReference type="STRING" id="333673.A0A3M0JQ27"/>
<evidence type="ECO:0000256" key="8">
    <source>
        <dbReference type="ARBA" id="ARBA00022599"/>
    </source>
</evidence>
<dbReference type="InterPro" id="IPR027267">
    <property type="entry name" value="AH/BAR_dom_sf"/>
</dbReference>
<evidence type="ECO:0000256" key="2">
    <source>
        <dbReference type="ARBA" id="ARBA00004245"/>
    </source>
</evidence>
<dbReference type="SUPFAM" id="SSF103657">
    <property type="entry name" value="BAR/IMD domain-like"/>
    <property type="match status" value="1"/>
</dbReference>
<comment type="subunit">
    <text evidence="23">Monomer and homodimer. Interacts with CXADR. Interacts presynaptically with the glutamate receptors GRIA2, GRIA3, GRIK3, isoform 3 of GRIA4, isoform A of GRM4, GRM7 and GRM8; with NAPA and NAPB; and with BTG2. The interaction with NAPA and NAPB disrupts the interaction with GRIA2, conducting to the internalization of GRIA2. Interacts with PRKCA; with the amine transporters SLC6A2 and SLC6A3; with the channels ASIC1 and ASIC2; with the GTP-binding proteins ARF1 and ARF3; with the ephrin receptor tyrosine kinases EPHA7, EPHB1 and EPHB2; with ERBB2 and through its PDZ domain with the C-terminal tail of PRLHR. Interacts with UNC5A. Interacts (via AH domain) with NCS1/FREQ; in a calcium-dependent manner. Interacts with F-actin and associates with the ARP2/3 complex. Interacts (via PDZ domain) with ARF1 (activated); the interaction blocks Arp2/3 complex inhibition. Interacts with SORCS3.</text>
</comment>
<dbReference type="GO" id="GO:0005543">
    <property type="term" value="F:phospholipid binding"/>
    <property type="evidence" value="ECO:0007669"/>
    <property type="project" value="TreeGrafter"/>
</dbReference>
<comment type="caution">
    <text evidence="27">The sequence shown here is derived from an EMBL/GenBank/DDBJ whole genome shotgun (WGS) entry which is preliminary data.</text>
</comment>
<evidence type="ECO:0000256" key="17">
    <source>
        <dbReference type="ARBA" id="ARBA00023288"/>
    </source>
</evidence>
<dbReference type="PROSITE" id="PS50870">
    <property type="entry name" value="AH"/>
    <property type="match status" value="1"/>
</dbReference>
<dbReference type="InterPro" id="IPR001478">
    <property type="entry name" value="PDZ"/>
</dbReference>
<dbReference type="GO" id="GO:0032588">
    <property type="term" value="C:trans-Golgi network membrane"/>
    <property type="evidence" value="ECO:0007669"/>
    <property type="project" value="TreeGrafter"/>
</dbReference>
<dbReference type="GO" id="GO:0005080">
    <property type="term" value="F:protein kinase C binding"/>
    <property type="evidence" value="ECO:0007669"/>
    <property type="project" value="TreeGrafter"/>
</dbReference>
<evidence type="ECO:0000256" key="9">
    <source>
        <dbReference type="ARBA" id="ARBA00022723"/>
    </source>
</evidence>
<keyword evidence="12" id="KW-0770">Synapse</keyword>
<dbReference type="GO" id="GO:0048471">
    <property type="term" value="C:perinuclear region of cytoplasm"/>
    <property type="evidence" value="ECO:0007669"/>
    <property type="project" value="UniProtKB-SubCell"/>
</dbReference>
<evidence type="ECO:0000256" key="20">
    <source>
        <dbReference type="ARBA" id="ARBA00033721"/>
    </source>
</evidence>
<keyword evidence="9" id="KW-0479">Metal-binding</keyword>
<dbReference type="InterPro" id="IPR037959">
    <property type="entry name" value="PICK1_BAR"/>
</dbReference>
<evidence type="ECO:0000256" key="11">
    <source>
        <dbReference type="ARBA" id="ARBA00022837"/>
    </source>
</evidence>
<comment type="subcellular location">
    <subcellularLocation>
        <location evidence="2">Cytoplasm</location>
        <location evidence="2">Cytoskeleton</location>
    </subcellularLocation>
    <subcellularLocation>
        <location evidence="3">Cytoplasm</location>
        <location evidence="3">Perinuclear region</location>
    </subcellularLocation>
    <subcellularLocation>
        <location evidence="4">Membrane</location>
        <topology evidence="4">Lipid-anchor</topology>
    </subcellularLocation>
    <subcellularLocation>
        <location evidence="1">Membrane</location>
        <topology evidence="1">Peripheral membrane protein</topology>
    </subcellularLocation>
    <subcellularLocation>
        <location evidence="22">Postsynaptic density</location>
    </subcellularLocation>
    <subcellularLocation>
        <location evidence="21">Synapse</location>
        <location evidence="21">Synaptosome</location>
    </subcellularLocation>
</comment>
<evidence type="ECO:0000256" key="6">
    <source>
        <dbReference type="ARBA" id="ARBA00022490"/>
    </source>
</evidence>
<dbReference type="PANTHER" id="PTHR12141:SF1">
    <property type="entry name" value="PRKCA-BINDING PROTEIN"/>
    <property type="match status" value="1"/>
</dbReference>
<evidence type="ECO:0000256" key="7">
    <source>
        <dbReference type="ARBA" id="ARBA00022553"/>
    </source>
</evidence>
<dbReference type="EMBL" id="QRBI01000131">
    <property type="protein sequence ID" value="RMC03132.1"/>
    <property type="molecule type" value="Genomic_DNA"/>
</dbReference>
<keyword evidence="6" id="KW-0963">Cytoplasm</keyword>
<keyword evidence="15" id="KW-0009">Actin-binding</keyword>
<feature type="domain" description="AH" evidence="26">
    <location>
        <begin position="156"/>
        <end position="319"/>
    </location>
</feature>
<dbReference type="GO" id="GO:0046872">
    <property type="term" value="F:metal ion binding"/>
    <property type="evidence" value="ECO:0007669"/>
    <property type="project" value="UniProtKB-KW"/>
</dbReference>
<dbReference type="FunFam" id="2.30.42.10:FF:000073">
    <property type="entry name" value="Interacting with PRKCA"/>
    <property type="match status" value="1"/>
</dbReference>
<dbReference type="GO" id="GO:0005856">
    <property type="term" value="C:cytoskeleton"/>
    <property type="evidence" value="ECO:0007669"/>
    <property type="project" value="UniProtKB-SubCell"/>
</dbReference>
<evidence type="ECO:0000256" key="5">
    <source>
        <dbReference type="ARBA" id="ARBA00017975"/>
    </source>
</evidence>
<dbReference type="PANTHER" id="PTHR12141">
    <property type="entry name" value="ARFAPTIN-RELATED"/>
    <property type="match status" value="1"/>
</dbReference>
<keyword evidence="7" id="KW-0597">Phosphoprotein</keyword>
<keyword evidence="11" id="KW-0106">Calcium</keyword>
<keyword evidence="13" id="KW-0472">Membrane</keyword>
<dbReference type="Proteomes" id="UP000269221">
    <property type="component" value="Unassembled WGS sequence"/>
</dbReference>
<dbReference type="GO" id="GO:0005886">
    <property type="term" value="C:plasma membrane"/>
    <property type="evidence" value="ECO:0007669"/>
    <property type="project" value="GOC"/>
</dbReference>
<evidence type="ECO:0000313" key="27">
    <source>
        <dbReference type="EMBL" id="RMC03132.1"/>
    </source>
</evidence>
<sequence length="368" mass="41141">MFADLDYDIEEDKLGIPTLPGTVTLKKDSQNLIGISIGGGAQYCPCLYIVQVFDNTPAALDGTVAAGDEITGVNGKSVKGKTKVEVAKMIQMVKGEVTIHYNKLQADPKQGKSLDIVLKKVKHRLVENMSSGTADALGLSRAILCNDGLVKRLEELERTAELYKAFGDVFSVIGVREPQPAASEAFVKFADAHRSIEKFGIHLLKTIKPMLTDLNTYLNKAIPDTRLTIKKYLDVKFEYLALGEPLYRVSTGNYEYRLILRCRQEARTRFAKMRKDVLEKIELLDQKHVQDIVFQLQRFVSTMSKYYDDCYAVLRDADVFPIEVDLARTTLSYGQKDTYTDGAEEEGESEREGSGREDANGEKLIDDA</sequence>
<evidence type="ECO:0000256" key="23">
    <source>
        <dbReference type="ARBA" id="ARBA00093501"/>
    </source>
</evidence>
<evidence type="ECO:0000256" key="22">
    <source>
        <dbReference type="ARBA" id="ARBA00034105"/>
    </source>
</evidence>
<evidence type="ECO:0000256" key="21">
    <source>
        <dbReference type="ARBA" id="ARBA00034102"/>
    </source>
</evidence>
<evidence type="ECO:0000256" key="10">
    <source>
        <dbReference type="ARBA" id="ARBA00022833"/>
    </source>
</evidence>
<dbReference type="GO" id="GO:0034315">
    <property type="term" value="P:regulation of Arp2/3 complex-mediated actin nucleation"/>
    <property type="evidence" value="ECO:0007669"/>
    <property type="project" value="TreeGrafter"/>
</dbReference>
<dbReference type="GO" id="GO:0003779">
    <property type="term" value="F:actin binding"/>
    <property type="evidence" value="ECO:0007669"/>
    <property type="project" value="UniProtKB-KW"/>
</dbReference>
<evidence type="ECO:0000259" key="25">
    <source>
        <dbReference type="PROSITE" id="PS50106"/>
    </source>
</evidence>
<feature type="region of interest" description="Disordered" evidence="24">
    <location>
        <begin position="337"/>
        <end position="368"/>
    </location>
</feature>
<dbReference type="GO" id="GO:0043005">
    <property type="term" value="C:neuron projection"/>
    <property type="evidence" value="ECO:0007669"/>
    <property type="project" value="UniProtKB-KW"/>
</dbReference>
<dbReference type="SUPFAM" id="SSF50156">
    <property type="entry name" value="PDZ domain-like"/>
    <property type="match status" value="1"/>
</dbReference>
<organism evidence="27 28">
    <name type="scientific">Hirundo rustica rustica</name>
    <dbReference type="NCBI Taxonomy" id="333673"/>
    <lineage>
        <taxon>Eukaryota</taxon>
        <taxon>Metazoa</taxon>
        <taxon>Chordata</taxon>
        <taxon>Craniata</taxon>
        <taxon>Vertebrata</taxon>
        <taxon>Euteleostomi</taxon>
        <taxon>Archelosauria</taxon>
        <taxon>Archosauria</taxon>
        <taxon>Dinosauria</taxon>
        <taxon>Saurischia</taxon>
        <taxon>Theropoda</taxon>
        <taxon>Coelurosauria</taxon>
        <taxon>Aves</taxon>
        <taxon>Neognathae</taxon>
        <taxon>Neoaves</taxon>
        <taxon>Telluraves</taxon>
        <taxon>Australaves</taxon>
        <taxon>Passeriformes</taxon>
        <taxon>Sylvioidea</taxon>
        <taxon>Hirundinidae</taxon>
        <taxon>Hirundo</taxon>
    </lineage>
</organism>
<feature type="compositionally biased region" description="Basic and acidic residues" evidence="24">
    <location>
        <begin position="350"/>
        <end position="368"/>
    </location>
</feature>
<evidence type="ECO:0000256" key="18">
    <source>
        <dbReference type="ARBA" id="ARBA00031097"/>
    </source>
</evidence>
<dbReference type="PROSITE" id="PS50106">
    <property type="entry name" value="PDZ"/>
    <property type="match status" value="1"/>
</dbReference>
<dbReference type="GO" id="GO:0019904">
    <property type="term" value="F:protein domain specific binding"/>
    <property type="evidence" value="ECO:0007669"/>
    <property type="project" value="InterPro"/>
</dbReference>
<gene>
    <name evidence="27" type="ORF">DUI87_20325</name>
</gene>
<keyword evidence="8" id="KW-0771">Synaptosome</keyword>
<evidence type="ECO:0000256" key="14">
    <source>
        <dbReference type="ARBA" id="ARBA00023139"/>
    </source>
</evidence>
<dbReference type="Gene3D" id="1.20.1270.60">
    <property type="entry name" value="Arfaptin homology (AH) domain/BAR domain"/>
    <property type="match status" value="1"/>
</dbReference>
<dbReference type="GO" id="GO:0098842">
    <property type="term" value="C:postsynaptic early endosome"/>
    <property type="evidence" value="ECO:0007669"/>
    <property type="project" value="TreeGrafter"/>
</dbReference>
<dbReference type="GO" id="GO:0002092">
    <property type="term" value="P:positive regulation of receptor internalization"/>
    <property type="evidence" value="ECO:0007669"/>
    <property type="project" value="TreeGrafter"/>
</dbReference>
<name>A0A3M0JQ27_HIRRU</name>
<dbReference type="AlphaFoldDB" id="A0A3M0JQ27"/>
<evidence type="ECO:0000256" key="12">
    <source>
        <dbReference type="ARBA" id="ARBA00023018"/>
    </source>
</evidence>
<evidence type="ECO:0000256" key="13">
    <source>
        <dbReference type="ARBA" id="ARBA00023136"/>
    </source>
</evidence>
<dbReference type="Pfam" id="PF00595">
    <property type="entry name" value="PDZ"/>
    <property type="match status" value="1"/>
</dbReference>
<keyword evidence="16" id="KW-0206">Cytoskeleton</keyword>
<dbReference type="SMART" id="SM00228">
    <property type="entry name" value="PDZ"/>
    <property type="match status" value="1"/>
</dbReference>
<evidence type="ECO:0000256" key="16">
    <source>
        <dbReference type="ARBA" id="ARBA00023212"/>
    </source>
</evidence>
<dbReference type="Pfam" id="PF06456">
    <property type="entry name" value="Arfaptin"/>
    <property type="match status" value="1"/>
</dbReference>
<reference evidence="27 28" key="1">
    <citation type="submission" date="2018-07" db="EMBL/GenBank/DDBJ databases">
        <title>A high quality draft genome assembly of the barn swallow (H. rustica rustica).</title>
        <authorList>
            <person name="Formenti G."/>
            <person name="Chiara M."/>
            <person name="Poveda L."/>
            <person name="Francoijs K.-J."/>
            <person name="Bonisoli-Alquati A."/>
            <person name="Canova L."/>
            <person name="Gianfranceschi L."/>
            <person name="Horner D.S."/>
            <person name="Saino N."/>
        </authorList>
    </citation>
    <scope>NUCLEOTIDE SEQUENCE [LARGE SCALE GENOMIC DNA]</scope>
    <source>
        <strain evidence="27">Chelidonia</strain>
        <tissue evidence="27">Blood</tissue>
    </source>
</reference>
<dbReference type="InterPro" id="IPR036034">
    <property type="entry name" value="PDZ_sf"/>
</dbReference>
<evidence type="ECO:0000259" key="26">
    <source>
        <dbReference type="PROSITE" id="PS50870"/>
    </source>
</evidence>
<keyword evidence="28" id="KW-1185">Reference proteome</keyword>
<accession>A0A3M0JQ27</accession>
<feature type="domain" description="PDZ" evidence="25">
    <location>
        <begin position="22"/>
        <end position="105"/>
    </location>
</feature>
<dbReference type="OrthoDB" id="5917245at2759"/>
<dbReference type="InterPro" id="IPR010504">
    <property type="entry name" value="AH_dom"/>
</dbReference>